<evidence type="ECO:0000313" key="2">
    <source>
        <dbReference type="Proteomes" id="UP000790833"/>
    </source>
</evidence>
<sequence length="275" mass="31342">MTVERHNGIIESPRDSKETLIVISGSQSLLVKYETRHNHDVYYVNNVLILGSLVKGFIQKQIQPIMIVIYDDLRSFLGALKVLYNLNQTNSVQFEHTFSECDSPIQFKTYFMIPSKLITADILSSQSISAQLFARALSLKHGATVVSHTNDLDWVFELIINNDNNTFDLLRPKPVAEEKNNLILYIPKGWDSWSKISLLAKVSLGHGSSIPQLANDKEYTDFIHAYEQYLRNDDMWMLLQENSKSTASASNMKSPHKPSITLTEYLNNYKVVHST</sequence>
<organism evidence="1 2">
    <name type="scientific">Scheffersomyces spartinae</name>
    <dbReference type="NCBI Taxonomy" id="45513"/>
    <lineage>
        <taxon>Eukaryota</taxon>
        <taxon>Fungi</taxon>
        <taxon>Dikarya</taxon>
        <taxon>Ascomycota</taxon>
        <taxon>Saccharomycotina</taxon>
        <taxon>Pichiomycetes</taxon>
        <taxon>Debaryomycetaceae</taxon>
        <taxon>Scheffersomyces</taxon>
    </lineage>
</organism>
<dbReference type="AlphaFoldDB" id="A0A9P7VB89"/>
<dbReference type="RefSeq" id="XP_043050239.1">
    <property type="nucleotide sequence ID" value="XM_043195042.1"/>
</dbReference>
<protein>
    <submittedName>
        <fullName evidence="1">Uncharacterized protein</fullName>
    </submittedName>
</protein>
<reference evidence="1" key="1">
    <citation type="submission" date="2021-03" db="EMBL/GenBank/DDBJ databases">
        <authorList>
            <person name="Palmer J.M."/>
        </authorList>
    </citation>
    <scope>NUCLEOTIDE SEQUENCE</scope>
    <source>
        <strain evidence="1">ARV_011</strain>
    </source>
</reference>
<dbReference type="EMBL" id="JAHMUF010000006">
    <property type="protein sequence ID" value="KAG7194692.1"/>
    <property type="molecule type" value="Genomic_DNA"/>
</dbReference>
<dbReference type="Proteomes" id="UP000790833">
    <property type="component" value="Unassembled WGS sequence"/>
</dbReference>
<gene>
    <name evidence="1" type="ORF">KQ657_004369</name>
</gene>
<dbReference type="OrthoDB" id="4026588at2759"/>
<dbReference type="GeneID" id="66117743"/>
<keyword evidence="2" id="KW-1185">Reference proteome</keyword>
<proteinExistence type="predicted"/>
<evidence type="ECO:0000313" key="1">
    <source>
        <dbReference type="EMBL" id="KAG7194692.1"/>
    </source>
</evidence>
<comment type="caution">
    <text evidence="1">The sequence shown here is derived from an EMBL/GenBank/DDBJ whole genome shotgun (WGS) entry which is preliminary data.</text>
</comment>
<accession>A0A9P7VB89</accession>
<name>A0A9P7VB89_9ASCO</name>